<protein>
    <recommendedName>
        <fullName evidence="4">FtsK domain-containing protein</fullName>
    </recommendedName>
</protein>
<feature type="transmembrane region" description="Helical" evidence="1">
    <location>
        <begin position="21"/>
        <end position="40"/>
    </location>
</feature>
<name>A0ABW4GY66_9ACTN</name>
<sequence length="714" mass="76339">MAARKDQKRPKADWSLASRGAISSAAVGFLGLAAATKVGHMMELEPYWAGLATGAGVLGSIVRSMGANSSTPSVIFKLLRVLVAGGWSTFALATEPTLNGMLALGVAAGTAAALAPFYETGPAATTTPGRAVVLRKTTKLAEEWEQRILSVTNLRVTIDEVSHWATGSGYTLYGSLPVGATRKNLESHTDALAEAARLPNGCGVEVLGGERRGLFVMNVSTVNRLTQDVPWPGERVMGSINDPKALGDHRDSTPVLVHLREASAVVVGQRGSGKTTTLHGLTWASGMNRDSLVWHMDLNGGGLSQAWLRPWIDGVTDRPAVDWAAGDLEEGLAMSEVMLEILLDRKTTYAHLKLDADTGLMPVGDGLMAPVAIQLLVDEGAEVLSPQQRDPLKKQLRDNIEEIQRIGRDGAGNVLVSSLRATQDMLAPNIVRQATLRIGMLFQDPAEYAYLYGWGFPYTLDDLNGKGTGFIQTLETPIRPWKAGNLLPSAIREGAIYMANHRPNLDAAGVAIGGDLYEGRLERMRARFTPGADLVALPTTFLQRHGIELATPAVPGATAATAGRTAAAAAGPAAPPHLKVLQGGAADILARYNLEPDRVPTPLRAEQVHAVEAAPGRVAVEDVAIPALLMDLLDLYARHRADRLHSKMLAAALGITQQRLAALLQPLGIRPIPDVYFRGHRARGYARSDIEQTATRIRTGQLEVPPEVAEWRVS</sequence>
<reference evidence="3" key="1">
    <citation type="journal article" date="2019" name="Int. J. Syst. Evol. Microbiol.">
        <title>The Global Catalogue of Microorganisms (GCM) 10K type strain sequencing project: providing services to taxonomists for standard genome sequencing and annotation.</title>
        <authorList>
            <consortium name="The Broad Institute Genomics Platform"/>
            <consortium name="The Broad Institute Genome Sequencing Center for Infectious Disease"/>
            <person name="Wu L."/>
            <person name="Ma J."/>
        </authorList>
    </citation>
    <scope>NUCLEOTIDE SEQUENCE [LARGE SCALE GENOMIC DNA]</scope>
    <source>
        <strain evidence="3">CGMCC 1.15399</strain>
    </source>
</reference>
<comment type="caution">
    <text evidence="2">The sequence shown here is derived from an EMBL/GenBank/DDBJ whole genome shotgun (WGS) entry which is preliminary data.</text>
</comment>
<keyword evidence="1" id="KW-0472">Membrane</keyword>
<evidence type="ECO:0008006" key="4">
    <source>
        <dbReference type="Google" id="ProtNLM"/>
    </source>
</evidence>
<keyword evidence="3" id="KW-1185">Reference proteome</keyword>
<keyword evidence="1" id="KW-0812">Transmembrane</keyword>
<proteinExistence type="predicted"/>
<keyword evidence="1" id="KW-1133">Transmembrane helix</keyword>
<evidence type="ECO:0000313" key="2">
    <source>
        <dbReference type="EMBL" id="MFD1547722.1"/>
    </source>
</evidence>
<dbReference type="EMBL" id="JBHUCM010000082">
    <property type="protein sequence ID" value="MFD1547722.1"/>
    <property type="molecule type" value="Genomic_DNA"/>
</dbReference>
<evidence type="ECO:0000256" key="1">
    <source>
        <dbReference type="SAM" id="Phobius"/>
    </source>
</evidence>
<gene>
    <name evidence="2" type="ORF">ACFSJ0_62590</name>
</gene>
<evidence type="ECO:0000313" key="3">
    <source>
        <dbReference type="Proteomes" id="UP001597097"/>
    </source>
</evidence>
<organism evidence="2 3">
    <name type="scientific">Nonomuraea guangzhouensis</name>
    <dbReference type="NCBI Taxonomy" id="1291555"/>
    <lineage>
        <taxon>Bacteria</taxon>
        <taxon>Bacillati</taxon>
        <taxon>Actinomycetota</taxon>
        <taxon>Actinomycetes</taxon>
        <taxon>Streptosporangiales</taxon>
        <taxon>Streptosporangiaceae</taxon>
        <taxon>Nonomuraea</taxon>
    </lineage>
</organism>
<dbReference type="Proteomes" id="UP001597097">
    <property type="component" value="Unassembled WGS sequence"/>
</dbReference>
<accession>A0ABW4GY66</accession>
<dbReference type="RefSeq" id="WP_219539134.1">
    <property type="nucleotide sequence ID" value="NZ_JAHKRM010000054.1"/>
</dbReference>